<dbReference type="PROSITE" id="PS50005">
    <property type="entry name" value="TPR"/>
    <property type="match status" value="1"/>
</dbReference>
<accession>A0ABP0AU89</accession>
<dbReference type="InterPro" id="IPR019734">
    <property type="entry name" value="TPR_rpt"/>
</dbReference>
<dbReference type="SUPFAM" id="SSF82199">
    <property type="entry name" value="SET domain"/>
    <property type="match status" value="1"/>
</dbReference>
<dbReference type="PANTHER" id="PTHR47643">
    <property type="entry name" value="TPR DOMAIN PROTEIN (AFU_ORTHOLOGUE AFUA_5G12710)"/>
    <property type="match status" value="1"/>
</dbReference>
<dbReference type="InterPro" id="IPR011990">
    <property type="entry name" value="TPR-like_helical_dom_sf"/>
</dbReference>
<name>A0ABP0AU89_9PEZI</name>
<sequence length="619" mass="68797">MSSNDTFPTIEAALAQIKAQKLVLQQAKKHAGEPPPASDRRSRARLDREFSEWAAQLATISPGEMPLASAFMAEAYPPSTASLSSLTPIYLADLRLETHHRGRVLIVRTFSQPNRMTAIQNAVEDVYGSVERLAVYNVLPTVKPEALLPKNTIVAIKEPYYKRTGDGGLFVRVDHPTDLAVLRAGDALMPQAWAPLVDRAVDVKALKRRGNREFGKKQWLLAEETYTEALDELGRSQYVNDGVDDKDNDDHNLCKTLHRNRAAARLNLGRYELAREDALNSVILDSADRASDNDTVAANSKALYRAGQAAYFLGDYTQAQQHFQAAIDLYGDAETETKMETKVPTEIIDAARRIQQRLDEQATGLYDWPAIAAAVNKTNCRLDHASFLRQTRVDASVAGQGRGLFVTQDVRAGDVVFVEKALCVLHSDDYGPPFTQQILMNVNSDRVTMGPHSLLLYNLTELLQWNPTLAEKYFDLHDGRSGEKEKVVVVDGRAAIDTFRVQAIVELNAFACPRIASGTREEDIMKQDGKEGLSQSMGIWRHASYMNHDCLPNVTRSFIGDLMIVRAVHDLKAGDELLTVYVAASESLDARQSHLRHYGFTCQCALCITQQRVAPSMRV</sequence>
<dbReference type="InterPro" id="IPR053209">
    <property type="entry name" value="Gramillin-biosynth_MTr"/>
</dbReference>
<organism evidence="4 5">
    <name type="scientific">Sporothrix bragantina</name>
    <dbReference type="NCBI Taxonomy" id="671064"/>
    <lineage>
        <taxon>Eukaryota</taxon>
        <taxon>Fungi</taxon>
        <taxon>Dikarya</taxon>
        <taxon>Ascomycota</taxon>
        <taxon>Pezizomycotina</taxon>
        <taxon>Sordariomycetes</taxon>
        <taxon>Sordariomycetidae</taxon>
        <taxon>Ophiostomatales</taxon>
        <taxon>Ophiostomataceae</taxon>
        <taxon>Sporothrix</taxon>
    </lineage>
</organism>
<dbReference type="EMBL" id="CAWUHC010000005">
    <property type="protein sequence ID" value="CAK7210829.1"/>
    <property type="molecule type" value="Genomic_DNA"/>
</dbReference>
<evidence type="ECO:0000256" key="1">
    <source>
        <dbReference type="PROSITE-ProRule" id="PRU00339"/>
    </source>
</evidence>
<dbReference type="Gene3D" id="2.170.270.10">
    <property type="entry name" value="SET domain"/>
    <property type="match status" value="1"/>
</dbReference>
<dbReference type="InterPro" id="IPR001214">
    <property type="entry name" value="SET_dom"/>
</dbReference>
<dbReference type="SMART" id="SM00028">
    <property type="entry name" value="TPR"/>
    <property type="match status" value="3"/>
</dbReference>
<keyword evidence="5" id="KW-1185">Reference proteome</keyword>
<dbReference type="Pfam" id="PF00856">
    <property type="entry name" value="SET"/>
    <property type="match status" value="1"/>
</dbReference>
<protein>
    <recommendedName>
        <fullName evidence="3">SET domain-containing protein</fullName>
    </recommendedName>
</protein>
<gene>
    <name evidence="4" type="ORF">SBRCBS47491_000910</name>
</gene>
<comment type="caution">
    <text evidence="4">The sequence shown here is derived from an EMBL/GenBank/DDBJ whole genome shotgun (WGS) entry which is preliminary data.</text>
</comment>
<dbReference type="Gene3D" id="1.25.40.10">
    <property type="entry name" value="Tetratricopeptide repeat domain"/>
    <property type="match status" value="1"/>
</dbReference>
<evidence type="ECO:0000313" key="4">
    <source>
        <dbReference type="EMBL" id="CAK7210829.1"/>
    </source>
</evidence>
<proteinExistence type="predicted"/>
<dbReference type="InterPro" id="IPR046341">
    <property type="entry name" value="SET_dom_sf"/>
</dbReference>
<feature type="repeat" description="TPR" evidence="1">
    <location>
        <begin position="300"/>
        <end position="333"/>
    </location>
</feature>
<feature type="region of interest" description="Disordered" evidence="2">
    <location>
        <begin position="24"/>
        <end position="44"/>
    </location>
</feature>
<evidence type="ECO:0000256" key="2">
    <source>
        <dbReference type="SAM" id="MobiDB-lite"/>
    </source>
</evidence>
<dbReference type="SUPFAM" id="SSF48452">
    <property type="entry name" value="TPR-like"/>
    <property type="match status" value="1"/>
</dbReference>
<evidence type="ECO:0000313" key="5">
    <source>
        <dbReference type="Proteomes" id="UP001642406"/>
    </source>
</evidence>
<dbReference type="PROSITE" id="PS50280">
    <property type="entry name" value="SET"/>
    <property type="match status" value="1"/>
</dbReference>
<dbReference type="PANTHER" id="PTHR47643:SF2">
    <property type="entry name" value="TPR DOMAIN PROTEIN (AFU_ORTHOLOGUE AFUA_5G12710)"/>
    <property type="match status" value="1"/>
</dbReference>
<dbReference type="Proteomes" id="UP001642406">
    <property type="component" value="Unassembled WGS sequence"/>
</dbReference>
<feature type="domain" description="SET" evidence="3">
    <location>
        <begin position="386"/>
        <end position="582"/>
    </location>
</feature>
<evidence type="ECO:0000259" key="3">
    <source>
        <dbReference type="PROSITE" id="PS50280"/>
    </source>
</evidence>
<reference evidence="4 5" key="1">
    <citation type="submission" date="2024-01" db="EMBL/GenBank/DDBJ databases">
        <authorList>
            <person name="Allen C."/>
            <person name="Tagirdzhanova G."/>
        </authorList>
    </citation>
    <scope>NUCLEOTIDE SEQUENCE [LARGE SCALE GENOMIC DNA]</scope>
</reference>
<keyword evidence="1" id="KW-0802">TPR repeat</keyword>